<keyword evidence="5" id="KW-1185">Reference proteome</keyword>
<evidence type="ECO:0000256" key="3">
    <source>
        <dbReference type="SAM" id="SignalP"/>
    </source>
</evidence>
<keyword evidence="2" id="KW-0812">Transmembrane</keyword>
<feature type="chain" id="PRO_5046651539" description="Fibronectin type-III domain-containing protein" evidence="3">
    <location>
        <begin position="22"/>
        <end position="446"/>
    </location>
</feature>
<evidence type="ECO:0000256" key="2">
    <source>
        <dbReference type="SAM" id="Phobius"/>
    </source>
</evidence>
<evidence type="ECO:0000313" key="4">
    <source>
        <dbReference type="EMBL" id="GAT43689.1"/>
    </source>
</evidence>
<sequence length="446" mass="47739">MRRSSWLAALSVFCIVAETQAADLLGFLDQSFYFSYTPATQAVPVPVTAQCETIHIAWSRSQGTGPDPVAPYFLQIYTSAFVFPFIVGAGDGLDFDWQVPFGPGTSYQICMFDSNGNSGGCQAIYTMIESTTIATPSCANASFPLGPLDVDATVSSGSLSQYGWIDECTDISVKPKNGTAPYTFTVAPALHPPHNQTGSDQGAMTWTVNLSWGSPFFISVVDAEMNFWSYGPLHSGQGSSVSCLSGPNADQTKSISPLISGLIGLGGMVLGLFAGIATTLIFGGKRKTEEELGLLELDADGPGPFPFDASIPSRASSHVPDPSTNSSPNSSSLGIQRMRRYSTHYHIEPYVPVHENIPPEAVESRTVTSPIAAGRNVYVVHHDAGRPPVTLYPEDGVQVVELPPEYPNRIPDSRVLRLQNPDQRAGGLEDSASLTPVRRLNRTSKG</sequence>
<evidence type="ECO:0000256" key="1">
    <source>
        <dbReference type="SAM" id="MobiDB-lite"/>
    </source>
</evidence>
<reference evidence="4" key="1">
    <citation type="submission" date="2014-09" db="EMBL/GenBank/DDBJ databases">
        <title>Genome sequence of the luminous mushroom Mycena chlorophos for searching fungal bioluminescence genes.</title>
        <authorList>
            <person name="Tanaka Y."/>
            <person name="Kasuga D."/>
            <person name="Oba Y."/>
            <person name="Hase S."/>
            <person name="Sato K."/>
            <person name="Oba Y."/>
            <person name="Sakakibara Y."/>
        </authorList>
    </citation>
    <scope>NUCLEOTIDE SEQUENCE</scope>
</reference>
<accession>A0ABQ0KZT6</accession>
<feature type="region of interest" description="Disordered" evidence="1">
    <location>
        <begin position="418"/>
        <end position="446"/>
    </location>
</feature>
<feature type="compositionally biased region" description="Low complexity" evidence="1">
    <location>
        <begin position="322"/>
        <end position="332"/>
    </location>
</feature>
<dbReference type="EMBL" id="DF839219">
    <property type="protein sequence ID" value="GAT43689.1"/>
    <property type="molecule type" value="Genomic_DNA"/>
</dbReference>
<feature type="transmembrane region" description="Helical" evidence="2">
    <location>
        <begin position="258"/>
        <end position="282"/>
    </location>
</feature>
<dbReference type="Proteomes" id="UP000815677">
    <property type="component" value="Unassembled WGS sequence"/>
</dbReference>
<protein>
    <recommendedName>
        <fullName evidence="6">Fibronectin type-III domain-containing protein</fullName>
    </recommendedName>
</protein>
<organism evidence="4 5">
    <name type="scientific">Mycena chlorophos</name>
    <name type="common">Agaric fungus</name>
    <name type="synonym">Agaricus chlorophos</name>
    <dbReference type="NCBI Taxonomy" id="658473"/>
    <lineage>
        <taxon>Eukaryota</taxon>
        <taxon>Fungi</taxon>
        <taxon>Dikarya</taxon>
        <taxon>Basidiomycota</taxon>
        <taxon>Agaricomycotina</taxon>
        <taxon>Agaricomycetes</taxon>
        <taxon>Agaricomycetidae</taxon>
        <taxon>Agaricales</taxon>
        <taxon>Marasmiineae</taxon>
        <taxon>Mycenaceae</taxon>
        <taxon>Mycena</taxon>
    </lineage>
</organism>
<name>A0ABQ0KZT6_MYCCL</name>
<proteinExistence type="predicted"/>
<evidence type="ECO:0008006" key="6">
    <source>
        <dbReference type="Google" id="ProtNLM"/>
    </source>
</evidence>
<feature type="region of interest" description="Disordered" evidence="1">
    <location>
        <begin position="306"/>
        <end position="333"/>
    </location>
</feature>
<keyword evidence="2" id="KW-0472">Membrane</keyword>
<evidence type="ECO:0000313" key="5">
    <source>
        <dbReference type="Proteomes" id="UP000815677"/>
    </source>
</evidence>
<feature type="signal peptide" evidence="3">
    <location>
        <begin position="1"/>
        <end position="21"/>
    </location>
</feature>
<keyword evidence="2" id="KW-1133">Transmembrane helix</keyword>
<keyword evidence="3" id="KW-0732">Signal</keyword>
<gene>
    <name evidence="4" type="ORF">MCHLO_01359</name>
</gene>